<dbReference type="GO" id="GO:0004719">
    <property type="term" value="F:protein-L-isoaspartate (D-aspartate) O-methyltransferase activity"/>
    <property type="evidence" value="ECO:0007669"/>
    <property type="project" value="InterPro"/>
</dbReference>
<dbReference type="SUPFAM" id="SSF53335">
    <property type="entry name" value="S-adenosyl-L-methionine-dependent methyltransferases"/>
    <property type="match status" value="1"/>
</dbReference>
<sequence length="217" mass="23888">MDFAKMRQIMVDSQIRPDDVTDPEIVSAFLHTPREAFVPKPEQPVAYSEYEIQTSDGRALWTPRDTAKMIKALDPQPNDFALVIGAGAGYETALLARLVETVIALEDDEALVDEMTQRFASLGVDRAVAVHGDLKKGLPDQGPFDIILVPGMIEEAPEAWFNQLAEGGRLGLAVPVGRDLGRARIFTHSGEITAYRDAFDACPPRMPGFEKKPSFTF</sequence>
<gene>
    <name evidence="4" type="ORF">D1223_12835</name>
</gene>
<reference evidence="4 5" key="1">
    <citation type="submission" date="2018-08" db="EMBL/GenBank/DDBJ databases">
        <title>Henriciella mobilis sp. nov., isolated from seawater.</title>
        <authorList>
            <person name="Cheng H."/>
            <person name="Wu Y.-H."/>
            <person name="Xu X.-W."/>
            <person name="Guo L.-L."/>
        </authorList>
    </citation>
    <scope>NUCLEOTIDE SEQUENCE [LARGE SCALE GENOMIC DNA]</scope>
    <source>
        <strain evidence="4 5">JN25</strain>
    </source>
</reference>
<dbReference type="Proteomes" id="UP000266385">
    <property type="component" value="Unassembled WGS sequence"/>
</dbReference>
<evidence type="ECO:0000313" key="5">
    <source>
        <dbReference type="Proteomes" id="UP000266385"/>
    </source>
</evidence>
<dbReference type="RefSeq" id="WP_119376814.1">
    <property type="nucleotide sequence ID" value="NZ_QWFX01000013.1"/>
</dbReference>
<evidence type="ECO:0000313" key="4">
    <source>
        <dbReference type="EMBL" id="RIJ28279.1"/>
    </source>
</evidence>
<dbReference type="AlphaFoldDB" id="A0A399RFC0"/>
<dbReference type="Pfam" id="PF01135">
    <property type="entry name" value="PCMT"/>
    <property type="match status" value="1"/>
</dbReference>
<dbReference type="Gene3D" id="3.40.50.150">
    <property type="entry name" value="Vaccinia Virus protein VP39"/>
    <property type="match status" value="1"/>
</dbReference>
<dbReference type="PANTHER" id="PTHR11579">
    <property type="entry name" value="PROTEIN-L-ISOASPARTATE O-METHYLTRANSFERASE"/>
    <property type="match status" value="1"/>
</dbReference>
<dbReference type="OrthoDB" id="9798496at2"/>
<keyword evidence="4" id="KW-0808">Transferase</keyword>
<organism evidence="4 5">
    <name type="scientific">Henriciella mobilis</name>
    <dbReference type="NCBI Taxonomy" id="2305467"/>
    <lineage>
        <taxon>Bacteria</taxon>
        <taxon>Pseudomonadati</taxon>
        <taxon>Pseudomonadota</taxon>
        <taxon>Alphaproteobacteria</taxon>
        <taxon>Hyphomonadales</taxon>
        <taxon>Hyphomonadaceae</taxon>
        <taxon>Henriciella</taxon>
    </lineage>
</organism>
<evidence type="ECO:0000256" key="2">
    <source>
        <dbReference type="ARBA" id="ARBA00013346"/>
    </source>
</evidence>
<dbReference type="InterPro" id="IPR029063">
    <property type="entry name" value="SAM-dependent_MTases_sf"/>
</dbReference>
<evidence type="ECO:0000256" key="3">
    <source>
        <dbReference type="ARBA" id="ARBA00030757"/>
    </source>
</evidence>
<evidence type="ECO:0000256" key="1">
    <source>
        <dbReference type="ARBA" id="ARBA00005369"/>
    </source>
</evidence>
<dbReference type="PANTHER" id="PTHR11579:SF18">
    <property type="entry name" value="PROTEIN-L-ISOASPARTATE O-METHYLTRANSFERASE"/>
    <property type="match status" value="1"/>
</dbReference>
<accession>A0A399RFC0</accession>
<dbReference type="EMBL" id="QWFX01000013">
    <property type="protein sequence ID" value="RIJ28279.1"/>
    <property type="molecule type" value="Genomic_DNA"/>
</dbReference>
<comment type="similarity">
    <text evidence="1">Belongs to the methyltransferase superfamily. L-isoaspartyl/D-aspartyl protein methyltransferase family.</text>
</comment>
<dbReference type="InterPro" id="IPR000682">
    <property type="entry name" value="PCMT"/>
</dbReference>
<proteinExistence type="inferred from homology"/>
<dbReference type="GO" id="GO:0005737">
    <property type="term" value="C:cytoplasm"/>
    <property type="evidence" value="ECO:0007669"/>
    <property type="project" value="TreeGrafter"/>
</dbReference>
<name>A0A399RFC0_9PROT</name>
<protein>
    <recommendedName>
        <fullName evidence="2">Protein-L-isoaspartate O-methyltransferase</fullName>
    </recommendedName>
    <alternativeName>
        <fullName evidence="3">Protein L-isoaspartyl methyltransferase</fullName>
    </alternativeName>
</protein>
<keyword evidence="4" id="KW-0489">Methyltransferase</keyword>
<comment type="caution">
    <text evidence="4">The sequence shown here is derived from an EMBL/GenBank/DDBJ whole genome shotgun (WGS) entry which is preliminary data.</text>
</comment>
<keyword evidence="5" id="KW-1185">Reference proteome</keyword>
<dbReference type="GO" id="GO:0032259">
    <property type="term" value="P:methylation"/>
    <property type="evidence" value="ECO:0007669"/>
    <property type="project" value="UniProtKB-KW"/>
</dbReference>
<dbReference type="CDD" id="cd02440">
    <property type="entry name" value="AdoMet_MTases"/>
    <property type="match status" value="1"/>
</dbReference>